<dbReference type="InterPro" id="IPR001769">
    <property type="entry name" value="Gingipain"/>
</dbReference>
<dbReference type="AlphaFoldDB" id="A0A9J6ZP55"/>
<dbReference type="GO" id="GO:0008234">
    <property type="term" value="F:cysteine-type peptidase activity"/>
    <property type="evidence" value="ECO:0007669"/>
    <property type="project" value="InterPro"/>
</dbReference>
<evidence type="ECO:0000256" key="1">
    <source>
        <dbReference type="ARBA" id="ARBA00022729"/>
    </source>
</evidence>
<dbReference type="SUPFAM" id="SSF52129">
    <property type="entry name" value="Caspase-like"/>
    <property type="match status" value="1"/>
</dbReference>
<feature type="domain" description="Gingipain" evidence="2">
    <location>
        <begin position="402"/>
        <end position="770"/>
    </location>
</feature>
<protein>
    <submittedName>
        <fullName evidence="3">Type IX secretion system sortase PorU</fullName>
    </submittedName>
</protein>
<dbReference type="InterPro" id="IPR026444">
    <property type="entry name" value="Secre_tail"/>
</dbReference>
<name>A0A9J6ZP55_9BACT</name>
<keyword evidence="4" id="KW-1185">Reference proteome</keyword>
<accession>A0A9J6ZP55</accession>
<organism evidence="3 4">
    <name type="scientific">Xiashengella succiniciproducens</name>
    <dbReference type="NCBI Taxonomy" id="2949635"/>
    <lineage>
        <taxon>Bacteria</taxon>
        <taxon>Pseudomonadati</taxon>
        <taxon>Bacteroidota</taxon>
        <taxon>Bacteroidia</taxon>
        <taxon>Marinilabiliales</taxon>
        <taxon>Marinilabiliaceae</taxon>
        <taxon>Xiashengella</taxon>
    </lineage>
</organism>
<dbReference type="Gene3D" id="3.40.50.1460">
    <property type="match status" value="1"/>
</dbReference>
<dbReference type="Proteomes" id="UP001056426">
    <property type="component" value="Chromosome"/>
</dbReference>
<dbReference type="KEGG" id="alkq:M9189_11405"/>
<dbReference type="NCBIfam" id="NF033707">
    <property type="entry name" value="T9SS_sortase"/>
    <property type="match status" value="1"/>
</dbReference>
<dbReference type="RefSeq" id="WP_250723358.1">
    <property type="nucleotide sequence ID" value="NZ_CP098400.1"/>
</dbReference>
<dbReference type="EMBL" id="CP098400">
    <property type="protein sequence ID" value="URW79457.1"/>
    <property type="molecule type" value="Genomic_DNA"/>
</dbReference>
<reference evidence="3" key="1">
    <citation type="submission" date="2022-05" db="EMBL/GenBank/DDBJ databases">
        <authorList>
            <person name="Sun X."/>
        </authorList>
    </citation>
    <scope>NUCLEOTIDE SEQUENCE</scope>
    <source>
        <strain evidence="3">Ai-910</strain>
    </source>
</reference>
<dbReference type="GO" id="GO:0006508">
    <property type="term" value="P:proteolysis"/>
    <property type="evidence" value="ECO:0007669"/>
    <property type="project" value="InterPro"/>
</dbReference>
<reference evidence="3" key="2">
    <citation type="submission" date="2022-06" db="EMBL/GenBank/DDBJ databases">
        <title>Xiashengella guii gen. nov. sp. nov., a bacterium isolated form anaerobic digestion tank.</title>
        <authorList>
            <person name="Huang H."/>
        </authorList>
    </citation>
    <scope>NUCLEOTIDE SEQUENCE</scope>
    <source>
        <strain evidence="3">Ai-910</strain>
    </source>
</reference>
<keyword evidence="1" id="KW-0732">Signal</keyword>
<dbReference type="CDD" id="cd02258">
    <property type="entry name" value="Peptidase_C25_N"/>
    <property type="match status" value="1"/>
</dbReference>
<dbReference type="InterPro" id="IPR029030">
    <property type="entry name" value="Caspase-like_dom_sf"/>
</dbReference>
<dbReference type="Pfam" id="PF01364">
    <property type="entry name" value="Peptidase_C25"/>
    <property type="match status" value="1"/>
</dbReference>
<gene>
    <name evidence="3" type="primary">porU</name>
    <name evidence="3" type="ORF">M9189_11405</name>
</gene>
<dbReference type="NCBIfam" id="TIGR04183">
    <property type="entry name" value="Por_Secre_tail"/>
    <property type="match status" value="1"/>
</dbReference>
<proteinExistence type="predicted"/>
<evidence type="ECO:0000313" key="4">
    <source>
        <dbReference type="Proteomes" id="UP001056426"/>
    </source>
</evidence>
<dbReference type="Gene3D" id="3.40.50.10390">
    <property type="entry name" value="Gingipain r, domain 1"/>
    <property type="match status" value="1"/>
</dbReference>
<evidence type="ECO:0000313" key="3">
    <source>
        <dbReference type="EMBL" id="URW79457.1"/>
    </source>
</evidence>
<evidence type="ECO:0000259" key="2">
    <source>
        <dbReference type="Pfam" id="PF01364"/>
    </source>
</evidence>
<sequence>MKNFFVATLIYLISLIFFIAVIPLSAQNYSGYSDNSVLASGLWTKVSVNKSGIHRIPYTTLRSWGYADPTRVAVFGQGGKMLPRINSESRIDDLPELAVWHYNDAIYFYAHGPATWQWDSEKGIFIHKLHNWESVAYYFISDIKTTPRSVTTTPAQNLQPDRVIETYTYRDFHESDNISLIKSGSKLYGENFSVSGTLERSFSFQIPNRDESEDAFLYASVVSRSQSLNSFYLTVNDAASPTLTITLAATDLSRYDSYYAREGEGIASFNNGGSNLTIKVRFSDEARNAYGWLDFISINATARLQMNGDELQFRNPMPDVLNEVAEYRISGTNSSTVVWDVSDIVSPVHIPLSHSQEYSSFIAIADTLREYVAFRPGASLPVPNFVSTVKNQNLHAIRQAHYVIVAPENFRSYAEELADIHRTLDNLTVEVISPEQLYNEFSWGHTDPTAIRSFMRMLYERSGKGNENAPRYLLLFGQGTYNPRSSEGSSRSLVVTYQSENSIHYTESYVTDDYFGFLDENEGADDRYDRLDIGIGRIPAENRAEAEIALNKIKKYIFEQDPGTWKKLVTFLADDGDYNVHMRDADLLAQKIEANNPEFDIRKIYLDNYRKTSTTTGERSPEVHDLAGRTVADGTLLFNFVGHGSVNGLAHEQVITKADIENWSNIKRLALFVTATCEFSRFDDPSGKSGGELLLLNPNGGAIALLSTTRLVYSGLNFQVNNSFFNHVFERDEDGSSPTLGSIIKNTKNNAGNSVNKLNFMLLGDPALRLIYPQNQVKTVAINNKAVTEDPDTLRALTLTHIKGEITDLRGEKIDSYNGHMDVVVYDKQREITTLGNGGATPFRYKNYSNVLFKGKATVVNGEFELSFMVPYDIRYNYAPGKISYYAYSEDHGEAFGAFKNVIIGGFNENASIDTKGPEIDLYLNHPGFKAGDMTGSAPIIYASIFDESGINTSASGIGHDITILLNGDSYNPIILNEYFVASPNDFRSGSITYQLPRLEPGRYTLSLKAWDNYNNSSMVETEFVVGSGNELTLRDFTMYPNPVTTGSTVNIRFNTDEANAALTILCEAISFNGRVTGSTKVQGLVNGNTLGPVSIDPYQLGIRAPGLYLLRFSIKSGNGKETQRIEKLLIK</sequence>
<dbReference type="InterPro" id="IPR029031">
    <property type="entry name" value="Gingipain_N_sf"/>
</dbReference>